<dbReference type="Gene3D" id="3.40.50.1240">
    <property type="entry name" value="Phosphoglycerate mutase-like"/>
    <property type="match status" value="1"/>
</dbReference>
<keyword evidence="3" id="KW-1185">Reference proteome</keyword>
<accession>A0ABM9L8L3</accession>
<dbReference type="InterPro" id="IPR013078">
    <property type="entry name" value="His_Pase_superF_clade-1"/>
</dbReference>
<dbReference type="InterPro" id="IPR029033">
    <property type="entry name" value="His_PPase_superfam"/>
</dbReference>
<evidence type="ECO:0000256" key="1">
    <source>
        <dbReference type="SAM" id="MobiDB-lite"/>
    </source>
</evidence>
<proteinExistence type="predicted"/>
<dbReference type="GO" id="GO:0016787">
    <property type="term" value="F:hydrolase activity"/>
    <property type="evidence" value="ECO:0007669"/>
    <property type="project" value="UniProtKB-KW"/>
</dbReference>
<dbReference type="EMBL" id="OY726397">
    <property type="protein sequence ID" value="CAJ1494626.1"/>
    <property type="molecule type" value="Genomic_DNA"/>
</dbReference>
<organism evidence="2 3">
    <name type="scientific">[Mycobacterium] burgundiense</name>
    <dbReference type="NCBI Taxonomy" id="3064286"/>
    <lineage>
        <taxon>Bacteria</taxon>
        <taxon>Bacillati</taxon>
        <taxon>Actinomycetota</taxon>
        <taxon>Actinomycetes</taxon>
        <taxon>Mycobacteriales</taxon>
        <taxon>Mycobacteriaceae</taxon>
        <taxon>Mycolicibacterium</taxon>
    </lineage>
</organism>
<gene>
    <name evidence="2" type="ORF">MU0053_000105</name>
</gene>
<protein>
    <submittedName>
        <fullName evidence="2">Histidine phosphatase family protein</fullName>
        <ecNumber evidence="2">3.1.3.-</ecNumber>
    </submittedName>
</protein>
<evidence type="ECO:0000313" key="2">
    <source>
        <dbReference type="EMBL" id="CAJ1494626.1"/>
    </source>
</evidence>
<evidence type="ECO:0000313" key="3">
    <source>
        <dbReference type="Proteomes" id="UP001190465"/>
    </source>
</evidence>
<dbReference type="Pfam" id="PF00300">
    <property type="entry name" value="His_Phos_1"/>
    <property type="match status" value="1"/>
</dbReference>
<keyword evidence="2" id="KW-0378">Hydrolase</keyword>
<dbReference type="RefSeq" id="WP_308480487.1">
    <property type="nucleotide sequence ID" value="NZ_OY726397.1"/>
</dbReference>
<dbReference type="CDD" id="cd07067">
    <property type="entry name" value="HP_PGM_like"/>
    <property type="match status" value="1"/>
</dbReference>
<reference evidence="2 3" key="1">
    <citation type="submission" date="2023-08" db="EMBL/GenBank/DDBJ databases">
        <authorList>
            <person name="Folkvardsen B D."/>
            <person name="Norman A."/>
        </authorList>
    </citation>
    <scope>NUCLEOTIDE SEQUENCE [LARGE SCALE GENOMIC DNA]</scope>
    <source>
        <strain evidence="2 3">Mu0053</strain>
    </source>
</reference>
<name>A0ABM9L8L3_9MYCO</name>
<dbReference type="EC" id="3.1.3.-" evidence="2"/>
<dbReference type="Proteomes" id="UP001190465">
    <property type="component" value="Chromosome"/>
</dbReference>
<dbReference type="SUPFAM" id="SSF53254">
    <property type="entry name" value="Phosphoglycerate mutase-like"/>
    <property type="match status" value="1"/>
</dbReference>
<dbReference type="InterPro" id="IPR050275">
    <property type="entry name" value="PGM_Phosphatase"/>
</dbReference>
<sequence length="232" mass="25090">MSGRLVLVRHGQTYGNVEKRLDTKPPGAELTPLGRDQARTFARTAPKPPALLAHSIAIRARQTAAEIGGLLGVDPLEYPDIHEVQVGELESRNDSDAVDEFTQIYRRWHEGDLKLPMPGGESGVDVLDRYIPVVNDLRMRYLDNDSWTEDIVVVSHGAAIRLVGAVLAGVDPQFALDNHLANAESVVLAPITDGRWSCVHWGAVGPPLTPQPSVAAQPHAGDDAQRAPDPMG</sequence>
<feature type="region of interest" description="Disordered" evidence="1">
    <location>
        <begin position="209"/>
        <end position="232"/>
    </location>
</feature>
<dbReference type="PANTHER" id="PTHR48100:SF1">
    <property type="entry name" value="HISTIDINE PHOSPHATASE FAMILY PROTEIN-RELATED"/>
    <property type="match status" value="1"/>
</dbReference>
<dbReference type="PANTHER" id="PTHR48100">
    <property type="entry name" value="BROAD-SPECIFICITY PHOSPHATASE YOR283W-RELATED"/>
    <property type="match status" value="1"/>
</dbReference>
<dbReference type="SMART" id="SM00855">
    <property type="entry name" value="PGAM"/>
    <property type="match status" value="1"/>
</dbReference>